<gene>
    <name evidence="1" type="ordered locus">Fleli_3367</name>
</gene>
<evidence type="ECO:0000313" key="1">
    <source>
        <dbReference type="EMBL" id="AFM05691.1"/>
    </source>
</evidence>
<name>I4AP06_BERLS</name>
<sequence length="111" mass="12817" precursor="true">MRATAGDSHELAYGFKDPKSSPFSKSTYLDNYVDLINNEWGRQLGKELAGKYNINQNTDWTPKLLTSYLNDIQTYLSNSNPDHVFTEFREDDEFIIKTVNKLNEITSTKDE</sequence>
<accession>I4AP06</accession>
<protein>
    <submittedName>
        <fullName evidence="1">Uncharacterized protein</fullName>
    </submittedName>
</protein>
<dbReference type="KEGG" id="fli:Fleli_3367"/>
<proteinExistence type="predicted"/>
<dbReference type="AlphaFoldDB" id="I4AP06"/>
<evidence type="ECO:0000313" key="2">
    <source>
        <dbReference type="Proteomes" id="UP000006054"/>
    </source>
</evidence>
<dbReference type="RefSeq" id="WP_014799118.1">
    <property type="nucleotide sequence ID" value="NC_018018.1"/>
</dbReference>
<dbReference type="HOGENOM" id="CLU_2154632_0_0_10"/>
<reference evidence="2" key="1">
    <citation type="submission" date="2012-06" db="EMBL/GenBank/DDBJ databases">
        <title>The complete genome of Flexibacter litoralis DSM 6794.</title>
        <authorList>
            <person name="Lucas S."/>
            <person name="Copeland A."/>
            <person name="Lapidus A."/>
            <person name="Glavina del Rio T."/>
            <person name="Dalin E."/>
            <person name="Tice H."/>
            <person name="Bruce D."/>
            <person name="Goodwin L."/>
            <person name="Pitluck S."/>
            <person name="Peters L."/>
            <person name="Ovchinnikova G."/>
            <person name="Lu M."/>
            <person name="Kyrpides N."/>
            <person name="Mavromatis K."/>
            <person name="Ivanova N."/>
            <person name="Brettin T."/>
            <person name="Detter J.C."/>
            <person name="Han C."/>
            <person name="Larimer F."/>
            <person name="Land M."/>
            <person name="Hauser L."/>
            <person name="Markowitz V."/>
            <person name="Cheng J.-F."/>
            <person name="Hugenholtz P."/>
            <person name="Woyke T."/>
            <person name="Wu D."/>
            <person name="Spring S."/>
            <person name="Lang E."/>
            <person name="Kopitz M."/>
            <person name="Brambilla E."/>
            <person name="Klenk H.-P."/>
            <person name="Eisen J.A."/>
        </authorList>
    </citation>
    <scope>NUCLEOTIDE SEQUENCE [LARGE SCALE GENOMIC DNA]</scope>
    <source>
        <strain evidence="2">ATCC 23117 / DSM 6794 / NBRC 15988 / NCIMB 1366 / Sio-4</strain>
    </source>
</reference>
<dbReference type="Proteomes" id="UP000006054">
    <property type="component" value="Chromosome"/>
</dbReference>
<organism evidence="1 2">
    <name type="scientific">Bernardetia litoralis (strain ATCC 23117 / DSM 6794 / NBRC 15988 / NCIMB 1366 / Fx l1 / Sio-4)</name>
    <name type="common">Flexibacter litoralis</name>
    <dbReference type="NCBI Taxonomy" id="880071"/>
    <lineage>
        <taxon>Bacteria</taxon>
        <taxon>Pseudomonadati</taxon>
        <taxon>Bacteroidota</taxon>
        <taxon>Cytophagia</taxon>
        <taxon>Cytophagales</taxon>
        <taxon>Bernardetiaceae</taxon>
        <taxon>Bernardetia</taxon>
    </lineage>
</organism>
<dbReference type="EMBL" id="CP003345">
    <property type="protein sequence ID" value="AFM05691.1"/>
    <property type="molecule type" value="Genomic_DNA"/>
</dbReference>
<keyword evidence="2" id="KW-1185">Reference proteome</keyword>